<dbReference type="EMBL" id="QQNB01000001">
    <property type="protein sequence ID" value="RDE06747.1"/>
    <property type="molecule type" value="Genomic_DNA"/>
</dbReference>
<dbReference type="GO" id="GO:0006355">
    <property type="term" value="P:regulation of DNA-templated transcription"/>
    <property type="evidence" value="ECO:0007669"/>
    <property type="project" value="InterPro"/>
</dbReference>
<dbReference type="OrthoDB" id="54411at2"/>
<dbReference type="SUPFAM" id="SSF46894">
    <property type="entry name" value="C-terminal effector domain of the bipartite response regulators"/>
    <property type="match status" value="1"/>
</dbReference>
<feature type="domain" description="OmpR/PhoB-type" evidence="4">
    <location>
        <begin position="1"/>
        <end position="99"/>
    </location>
</feature>
<organism evidence="5 6">
    <name type="scientific">Sphingomonas aracearum</name>
    <dbReference type="NCBI Taxonomy" id="2283317"/>
    <lineage>
        <taxon>Bacteria</taxon>
        <taxon>Pseudomonadati</taxon>
        <taxon>Pseudomonadota</taxon>
        <taxon>Alphaproteobacteria</taxon>
        <taxon>Sphingomonadales</taxon>
        <taxon>Sphingomonadaceae</taxon>
        <taxon>Sphingomonas</taxon>
    </lineage>
</organism>
<gene>
    <name evidence="5" type="ORF">DVW87_03350</name>
</gene>
<keyword evidence="1 2" id="KW-0238">DNA-binding</keyword>
<evidence type="ECO:0000256" key="1">
    <source>
        <dbReference type="ARBA" id="ARBA00023125"/>
    </source>
</evidence>
<keyword evidence="3" id="KW-0472">Membrane</keyword>
<dbReference type="InterPro" id="IPR036388">
    <property type="entry name" value="WH-like_DNA-bd_sf"/>
</dbReference>
<dbReference type="InterPro" id="IPR016032">
    <property type="entry name" value="Sig_transdc_resp-reg_C-effctor"/>
</dbReference>
<feature type="transmembrane region" description="Helical" evidence="3">
    <location>
        <begin position="306"/>
        <end position="335"/>
    </location>
</feature>
<keyword evidence="3" id="KW-0812">Transmembrane</keyword>
<dbReference type="Gene3D" id="1.10.10.10">
    <property type="entry name" value="Winged helix-like DNA-binding domain superfamily/Winged helix DNA-binding domain"/>
    <property type="match status" value="1"/>
</dbReference>
<accession>A0A369VYP0</accession>
<evidence type="ECO:0000313" key="6">
    <source>
        <dbReference type="Proteomes" id="UP000253918"/>
    </source>
</evidence>
<proteinExistence type="predicted"/>
<feature type="DNA-binding region" description="OmpR/PhoB-type" evidence="2">
    <location>
        <begin position="1"/>
        <end position="99"/>
    </location>
</feature>
<name>A0A369VYP0_9SPHN</name>
<dbReference type="GO" id="GO:0003677">
    <property type="term" value="F:DNA binding"/>
    <property type="evidence" value="ECO:0007669"/>
    <property type="project" value="UniProtKB-UniRule"/>
</dbReference>
<dbReference type="AlphaFoldDB" id="A0A369VYP0"/>
<protein>
    <submittedName>
        <fullName evidence="5">Transcriptional regulator</fullName>
    </submittedName>
</protein>
<dbReference type="SMART" id="SM00862">
    <property type="entry name" value="Trans_reg_C"/>
    <property type="match status" value="1"/>
</dbReference>
<feature type="transmembrane region" description="Helical" evidence="3">
    <location>
        <begin position="218"/>
        <end position="246"/>
    </location>
</feature>
<dbReference type="CDD" id="cd00383">
    <property type="entry name" value="trans_reg_C"/>
    <property type="match status" value="1"/>
</dbReference>
<dbReference type="PROSITE" id="PS51755">
    <property type="entry name" value="OMPR_PHOB"/>
    <property type="match status" value="1"/>
</dbReference>
<evidence type="ECO:0000313" key="5">
    <source>
        <dbReference type="EMBL" id="RDE06747.1"/>
    </source>
</evidence>
<feature type="transmembrane region" description="Helical" evidence="3">
    <location>
        <begin position="258"/>
        <end position="286"/>
    </location>
</feature>
<dbReference type="GO" id="GO:0000160">
    <property type="term" value="P:phosphorelay signal transduction system"/>
    <property type="evidence" value="ECO:0007669"/>
    <property type="project" value="InterPro"/>
</dbReference>
<reference evidence="5 6" key="1">
    <citation type="submission" date="2018-07" db="EMBL/GenBank/DDBJ databases">
        <title>a novel species of Sphingomonas isolated from the rhizosphere soil of Araceae plant.</title>
        <authorList>
            <person name="Zhiyong W."/>
            <person name="Qinglan Z."/>
            <person name="Zhiwei F."/>
            <person name="Ding X."/>
            <person name="Gejiao W."/>
            <person name="Shixue Z."/>
        </authorList>
    </citation>
    <scope>NUCLEOTIDE SEQUENCE [LARGE SCALE GENOMIC DNA]</scope>
    <source>
        <strain evidence="5 6">WZY 27</strain>
    </source>
</reference>
<feature type="transmembrane region" description="Helical" evidence="3">
    <location>
        <begin position="121"/>
        <end position="145"/>
    </location>
</feature>
<evidence type="ECO:0000256" key="2">
    <source>
        <dbReference type="PROSITE-ProRule" id="PRU01091"/>
    </source>
</evidence>
<dbReference type="Pfam" id="PF00486">
    <property type="entry name" value="Trans_reg_C"/>
    <property type="match status" value="1"/>
</dbReference>
<comment type="caution">
    <text evidence="5">The sequence shown here is derived from an EMBL/GenBank/DDBJ whole genome shotgun (WGS) entry which is preliminary data.</text>
</comment>
<evidence type="ECO:0000259" key="4">
    <source>
        <dbReference type="PROSITE" id="PS51755"/>
    </source>
</evidence>
<sequence length="343" mass="34769">MARFRFDNLTLDEDNRRLTRDGAPVELNARYLDALVLLVREAGQLVTKDRFLAEVWRGVPVTDEALTQCIRTLRRALGDDAARPRFIETVPKHGYRFIAPVCRDEPASGVPAAPPARDSRLLLASGGTLGAGGAGVIGGLLYGIAAAAVPGAGAASALLVVLCLTVLMALIGGAGVTAGLVLAGYPQARWWQALLGGAVGGLVVGGTVKLLGLDAFNLLFGAAPAGITGGPEGAVLGAGAGVGAWLARRGRLRRTLPLAALAGAASGLAVPLTGGRLMAGSLALLSAHFPGSRLRLDGVGRLFGEISFGAASQLVTAALEGALFATCIAAGLAYVTRGSPAQE</sequence>
<feature type="transmembrane region" description="Helical" evidence="3">
    <location>
        <begin position="157"/>
        <end position="183"/>
    </location>
</feature>
<dbReference type="Proteomes" id="UP000253918">
    <property type="component" value="Unassembled WGS sequence"/>
</dbReference>
<keyword evidence="6" id="KW-1185">Reference proteome</keyword>
<dbReference type="RefSeq" id="WP_114686327.1">
    <property type="nucleotide sequence ID" value="NZ_QQNB01000001.1"/>
</dbReference>
<dbReference type="InterPro" id="IPR001867">
    <property type="entry name" value="OmpR/PhoB-type_DNA-bd"/>
</dbReference>
<keyword evidence="3" id="KW-1133">Transmembrane helix</keyword>
<feature type="transmembrane region" description="Helical" evidence="3">
    <location>
        <begin position="190"/>
        <end position="212"/>
    </location>
</feature>
<evidence type="ECO:0000256" key="3">
    <source>
        <dbReference type="SAM" id="Phobius"/>
    </source>
</evidence>